<evidence type="ECO:0000256" key="4">
    <source>
        <dbReference type="ARBA" id="ARBA00022737"/>
    </source>
</evidence>
<dbReference type="GO" id="GO:0061512">
    <property type="term" value="P:protein localization to cilium"/>
    <property type="evidence" value="ECO:0007669"/>
    <property type="project" value="TreeGrafter"/>
</dbReference>
<dbReference type="GO" id="GO:0030991">
    <property type="term" value="C:intraciliary transport particle A"/>
    <property type="evidence" value="ECO:0007669"/>
    <property type="project" value="TreeGrafter"/>
</dbReference>
<proteinExistence type="predicted"/>
<protein>
    <recommendedName>
        <fullName evidence="2">Intraflagellar transport protein 122 homolog</fullName>
    </recommendedName>
</protein>
<organism evidence="11">
    <name type="scientific">Schistosoma curassoni</name>
    <dbReference type="NCBI Taxonomy" id="6186"/>
    <lineage>
        <taxon>Eukaryota</taxon>
        <taxon>Metazoa</taxon>
        <taxon>Spiralia</taxon>
        <taxon>Lophotrochozoa</taxon>
        <taxon>Platyhelminthes</taxon>
        <taxon>Trematoda</taxon>
        <taxon>Digenea</taxon>
        <taxon>Strigeidida</taxon>
        <taxon>Schistosomatoidea</taxon>
        <taxon>Schistosomatidae</taxon>
        <taxon>Schistosoma</taxon>
    </lineage>
</organism>
<dbReference type="Pfam" id="PF23381">
    <property type="entry name" value="Beta-prop_IFT122_1st"/>
    <property type="match status" value="1"/>
</dbReference>
<dbReference type="SMART" id="SM00320">
    <property type="entry name" value="WD40"/>
    <property type="match status" value="4"/>
</dbReference>
<dbReference type="InterPro" id="IPR056153">
    <property type="entry name" value="Beta-prop_IFT122_1st"/>
</dbReference>
<evidence type="ECO:0000256" key="3">
    <source>
        <dbReference type="ARBA" id="ARBA00022574"/>
    </source>
</evidence>
<keyword evidence="5" id="KW-0969">Cilium</keyword>
<evidence type="ECO:0000256" key="5">
    <source>
        <dbReference type="ARBA" id="ARBA00023069"/>
    </source>
</evidence>
<accession>A0A183JI99</accession>
<dbReference type="PANTHER" id="PTHR12764">
    <property type="entry name" value="WD REPEAT DOMAIN-RELATED"/>
    <property type="match status" value="1"/>
</dbReference>
<keyword evidence="6" id="KW-0966">Cell projection</keyword>
<dbReference type="Proteomes" id="UP000279833">
    <property type="component" value="Unassembled WGS sequence"/>
</dbReference>
<evidence type="ECO:0000313" key="9">
    <source>
        <dbReference type="EMBL" id="VDO74474.1"/>
    </source>
</evidence>
<keyword evidence="10" id="KW-1185">Reference proteome</keyword>
<dbReference type="InterPro" id="IPR001680">
    <property type="entry name" value="WD40_rpt"/>
</dbReference>
<evidence type="ECO:0000256" key="7">
    <source>
        <dbReference type="PROSITE-ProRule" id="PRU00221"/>
    </source>
</evidence>
<dbReference type="Gene3D" id="2.130.10.10">
    <property type="entry name" value="YVTN repeat-like/Quinoprotein amine dehydrogenase"/>
    <property type="match status" value="2"/>
</dbReference>
<name>A0A183JI99_9TREM</name>
<dbReference type="GO" id="GO:0035721">
    <property type="term" value="P:intraciliary retrograde transport"/>
    <property type="evidence" value="ECO:0007669"/>
    <property type="project" value="TreeGrafter"/>
</dbReference>
<dbReference type="AlphaFoldDB" id="A0A183JI99"/>
<dbReference type="PROSITE" id="PS50294">
    <property type="entry name" value="WD_REPEATS_REGION"/>
    <property type="match status" value="1"/>
</dbReference>
<dbReference type="PROSITE" id="PS50082">
    <property type="entry name" value="WD_REPEATS_2"/>
    <property type="match status" value="1"/>
</dbReference>
<dbReference type="WBParaSite" id="SCUD_0000242201-mRNA-1">
    <property type="protein sequence ID" value="SCUD_0000242201-mRNA-1"/>
    <property type="gene ID" value="SCUD_0000242201"/>
</dbReference>
<evidence type="ECO:0000259" key="8">
    <source>
        <dbReference type="Pfam" id="PF23381"/>
    </source>
</evidence>
<reference evidence="9 10" key="2">
    <citation type="submission" date="2018-11" db="EMBL/GenBank/DDBJ databases">
        <authorList>
            <consortium name="Pathogen Informatics"/>
        </authorList>
    </citation>
    <scope>NUCLEOTIDE SEQUENCE [LARGE SCALE GENOMIC DNA]</scope>
    <source>
        <strain evidence="9">Dakar</strain>
        <strain evidence="10">Dakar, Senegal</strain>
    </source>
</reference>
<dbReference type="EMBL" id="UZAK01002342">
    <property type="protein sequence ID" value="VDO74474.1"/>
    <property type="molecule type" value="Genomic_DNA"/>
</dbReference>
<dbReference type="SUPFAM" id="SSF50978">
    <property type="entry name" value="WD40 repeat-like"/>
    <property type="match status" value="1"/>
</dbReference>
<dbReference type="GO" id="GO:0097730">
    <property type="term" value="C:non-motile cilium"/>
    <property type="evidence" value="ECO:0007669"/>
    <property type="project" value="TreeGrafter"/>
</dbReference>
<keyword evidence="4" id="KW-0677">Repeat</keyword>
<keyword evidence="3 7" id="KW-0853">WD repeat</keyword>
<evidence type="ECO:0000313" key="10">
    <source>
        <dbReference type="Proteomes" id="UP000279833"/>
    </source>
</evidence>
<evidence type="ECO:0000313" key="11">
    <source>
        <dbReference type="WBParaSite" id="SCUD_0000242201-mRNA-1"/>
    </source>
</evidence>
<dbReference type="PANTHER" id="PTHR12764:SF4">
    <property type="entry name" value="INTRAFLAGELLAR TRANSPORT PROTEIN 122 HOMOLOG"/>
    <property type="match status" value="1"/>
</dbReference>
<gene>
    <name evidence="9" type="ORF">SCUD_LOCUS2423</name>
</gene>
<evidence type="ECO:0000256" key="6">
    <source>
        <dbReference type="ARBA" id="ARBA00023273"/>
    </source>
</evidence>
<evidence type="ECO:0000256" key="1">
    <source>
        <dbReference type="ARBA" id="ARBA00004138"/>
    </source>
</evidence>
<dbReference type="GO" id="GO:1905515">
    <property type="term" value="P:non-motile cilium assembly"/>
    <property type="evidence" value="ECO:0007669"/>
    <property type="project" value="TreeGrafter"/>
</dbReference>
<feature type="domain" description="IFT122 first beta-propeller" evidence="8">
    <location>
        <begin position="33"/>
        <end position="204"/>
    </location>
</feature>
<feature type="repeat" description="WD" evidence="7">
    <location>
        <begin position="68"/>
        <end position="109"/>
    </location>
</feature>
<evidence type="ECO:0000256" key="2">
    <source>
        <dbReference type="ARBA" id="ARBA00019442"/>
    </source>
</evidence>
<sequence>MDTAQVWSFKVKGKDGVANWYNCSRNITQFSCSIWDLCYSPDGSQLIVASGNLVWVYRADNGSLIKNLKGHKDTVYCVAYAHDSSIFASGSSDKCVIIWKSSTLEGLLKYVHNESIQCLEFNPVTVLLASTGSTDFGFWTMDQKSVVKTKISARPTCCSWKSDGQLLAIGLYNGVISIRNKETEEVVKIERTGNPIIWHVKWNPPK</sequence>
<dbReference type="InterPro" id="IPR039857">
    <property type="entry name" value="Ift122/121"/>
</dbReference>
<dbReference type="InterPro" id="IPR015943">
    <property type="entry name" value="WD40/YVTN_repeat-like_dom_sf"/>
</dbReference>
<reference evidence="11" key="1">
    <citation type="submission" date="2016-06" db="UniProtKB">
        <authorList>
            <consortium name="WormBaseParasite"/>
        </authorList>
    </citation>
    <scope>IDENTIFICATION</scope>
</reference>
<comment type="subcellular location">
    <subcellularLocation>
        <location evidence="1">Cell projection</location>
        <location evidence="1">Cilium</location>
    </subcellularLocation>
</comment>
<dbReference type="InterPro" id="IPR036322">
    <property type="entry name" value="WD40_repeat_dom_sf"/>
</dbReference>
<dbReference type="STRING" id="6186.A0A183JI99"/>